<evidence type="ECO:0000256" key="3">
    <source>
        <dbReference type="ARBA" id="ARBA00012535"/>
    </source>
</evidence>
<dbReference type="EC" id="1.13.12.3" evidence="3"/>
<keyword evidence="8" id="KW-0560">Oxidoreductase</keyword>
<dbReference type="PANTHER" id="PTHR10742">
    <property type="entry name" value="FLAVIN MONOAMINE OXIDASE"/>
    <property type="match status" value="1"/>
</dbReference>
<dbReference type="Pfam" id="PF01593">
    <property type="entry name" value="Amino_oxidase"/>
    <property type="match status" value="2"/>
</dbReference>
<organism evidence="8 9">
    <name type="scientific">Brevundimonas lenta</name>
    <dbReference type="NCBI Taxonomy" id="424796"/>
    <lineage>
        <taxon>Bacteria</taxon>
        <taxon>Pseudomonadati</taxon>
        <taxon>Pseudomonadota</taxon>
        <taxon>Alphaproteobacteria</taxon>
        <taxon>Caulobacterales</taxon>
        <taxon>Caulobacteraceae</taxon>
        <taxon>Brevundimonas</taxon>
    </lineage>
</organism>
<feature type="domain" description="Amine oxidase" evidence="7">
    <location>
        <begin position="175"/>
        <end position="426"/>
    </location>
</feature>
<comment type="caution">
    <text evidence="8">The sequence shown here is derived from an EMBL/GenBank/DDBJ whole genome shotgun (WGS) entry which is preliminary data.</text>
</comment>
<dbReference type="GO" id="GO:0050361">
    <property type="term" value="F:tryptophan 2-monooxygenase activity"/>
    <property type="evidence" value="ECO:0007669"/>
    <property type="project" value="UniProtKB-EC"/>
</dbReference>
<dbReference type="SUPFAM" id="SSF54373">
    <property type="entry name" value="FAD-linked reductases, C-terminal domain"/>
    <property type="match status" value="1"/>
</dbReference>
<dbReference type="PANTHER" id="PTHR10742:SF410">
    <property type="entry name" value="LYSINE-SPECIFIC HISTONE DEMETHYLASE 2"/>
    <property type="match status" value="1"/>
</dbReference>
<dbReference type="InterPro" id="IPR036188">
    <property type="entry name" value="FAD/NAD-bd_sf"/>
</dbReference>
<comment type="similarity">
    <text evidence="2">Belongs to the tryptophan 2-monooxygenase family.</text>
</comment>
<gene>
    <name evidence="8" type="ORF">GGR12_002432</name>
</gene>
<name>A0A7W6JGA9_9CAUL</name>
<keyword evidence="9" id="KW-1185">Reference proteome</keyword>
<dbReference type="EMBL" id="JACIDM010000002">
    <property type="protein sequence ID" value="MBB4083566.1"/>
    <property type="molecule type" value="Genomic_DNA"/>
</dbReference>
<dbReference type="Gene3D" id="3.50.50.60">
    <property type="entry name" value="FAD/NAD(P)-binding domain"/>
    <property type="match status" value="1"/>
</dbReference>
<dbReference type="Proteomes" id="UP000529946">
    <property type="component" value="Unassembled WGS sequence"/>
</dbReference>
<evidence type="ECO:0000313" key="8">
    <source>
        <dbReference type="EMBL" id="MBB4083566.1"/>
    </source>
</evidence>
<dbReference type="InterPro" id="IPR002937">
    <property type="entry name" value="Amino_oxidase"/>
</dbReference>
<comment type="pathway">
    <text evidence="1">Plant hormone metabolism; auxin biosynthesis.</text>
</comment>
<dbReference type="RefSeq" id="WP_183204651.1">
    <property type="nucleotide sequence ID" value="NZ_BAAAER010000009.1"/>
</dbReference>
<evidence type="ECO:0000256" key="5">
    <source>
        <dbReference type="ARBA" id="ARBA00023070"/>
    </source>
</evidence>
<evidence type="ECO:0000256" key="2">
    <source>
        <dbReference type="ARBA" id="ARBA00005833"/>
    </source>
</evidence>
<dbReference type="GO" id="GO:0009851">
    <property type="term" value="P:auxin biosynthetic process"/>
    <property type="evidence" value="ECO:0007669"/>
    <property type="project" value="UniProtKB-KW"/>
</dbReference>
<evidence type="ECO:0000313" key="9">
    <source>
        <dbReference type="Proteomes" id="UP000529946"/>
    </source>
</evidence>
<protein>
    <recommendedName>
        <fullName evidence="4">Tryptophan 2-monooxygenase</fullName>
        <ecNumber evidence="3">1.13.12.3</ecNumber>
    </recommendedName>
</protein>
<keyword evidence="5" id="KW-0073">Auxin biosynthesis</keyword>
<accession>A0A7W6JGA9</accession>
<evidence type="ECO:0000256" key="4">
    <source>
        <dbReference type="ARBA" id="ARBA00017871"/>
    </source>
</evidence>
<evidence type="ECO:0000256" key="1">
    <source>
        <dbReference type="ARBA" id="ARBA00004814"/>
    </source>
</evidence>
<dbReference type="SUPFAM" id="SSF51905">
    <property type="entry name" value="FAD/NAD(P)-binding domain"/>
    <property type="match status" value="1"/>
</dbReference>
<reference evidence="8 9" key="1">
    <citation type="submission" date="2020-08" db="EMBL/GenBank/DDBJ databases">
        <title>Genomic Encyclopedia of Type Strains, Phase IV (KMG-IV): sequencing the most valuable type-strain genomes for metagenomic binning, comparative biology and taxonomic classification.</title>
        <authorList>
            <person name="Goeker M."/>
        </authorList>
    </citation>
    <scope>NUCLEOTIDE SEQUENCE [LARGE SCALE GENOMIC DNA]</scope>
    <source>
        <strain evidence="8 9">DSM 23960</strain>
    </source>
</reference>
<feature type="domain" description="Amine oxidase" evidence="7">
    <location>
        <begin position="38"/>
        <end position="104"/>
    </location>
</feature>
<evidence type="ECO:0000259" key="7">
    <source>
        <dbReference type="Pfam" id="PF01593"/>
    </source>
</evidence>
<proteinExistence type="inferred from homology"/>
<evidence type="ECO:0000256" key="6">
    <source>
        <dbReference type="ARBA" id="ARBA00047321"/>
    </source>
</evidence>
<dbReference type="AlphaFoldDB" id="A0A7W6JGA9"/>
<sequence>MRLTRRAVLAGLGGIGLAGAGARPPNDPDVVVVGAGSAGLAAATTLQARGVSVVVLEAMDRIGGRAFTDSTTFGAPFDVGCAWLHKADHNPYTDYARANGFQLQAHEYDLEKVFLGPQSVEAALVNDAEEAMSEAISAAPSDIPASLVADVSTPIGEAAGDYLGALDMAVDLDELSTFDYGAADDLAPNFLCAQGFGSIVAHRGRGLPVRLSTPVRAIRWGGPGATVETDAGAIRTRAVVVTASTGVLASGAIRFTPDLPVATQDAVADIPMGMLAKIPLLMDSRRFGLEPFTDLMLARRGRRDLYFLCYPFATDLMIGFVGGDLGWELSAAGEAAAIDFAKQGLVEMFGSDAARQVVKGGLTPWASNPWTRGAYAAASPGRFASREALGQPVGDRIFFAGEALAGGLIQTCGGAWLSGERTALAVAATLAA</sequence>
<comment type="catalytic activity">
    <reaction evidence="6">
        <text>L-tryptophan + O2 = indole-3-acetamide + CO2 + H2O</text>
        <dbReference type="Rhea" id="RHEA:16165"/>
        <dbReference type="ChEBI" id="CHEBI:15377"/>
        <dbReference type="ChEBI" id="CHEBI:15379"/>
        <dbReference type="ChEBI" id="CHEBI:16031"/>
        <dbReference type="ChEBI" id="CHEBI:16526"/>
        <dbReference type="ChEBI" id="CHEBI:57912"/>
        <dbReference type="EC" id="1.13.12.3"/>
    </reaction>
</comment>
<dbReference type="InterPro" id="IPR050281">
    <property type="entry name" value="Flavin_monoamine_oxidase"/>
</dbReference>